<evidence type="ECO:0000313" key="3">
    <source>
        <dbReference type="Proteomes" id="UP000019140"/>
    </source>
</evidence>
<feature type="chain" id="PRO_5004846220" description="KTSC domain-containing protein" evidence="1">
    <location>
        <begin position="23"/>
        <end position="152"/>
    </location>
</feature>
<protein>
    <recommendedName>
        <fullName evidence="4">KTSC domain-containing protein</fullName>
    </recommendedName>
</protein>
<evidence type="ECO:0000256" key="1">
    <source>
        <dbReference type="SAM" id="SignalP"/>
    </source>
</evidence>
<keyword evidence="3" id="KW-1185">Reference proteome</keyword>
<sequence>MNLKKVIALVLFFFATALPVYAVDFICFEGKEDCKEKGPLLNIEWIMAVRHVGNGQIEIWFDGYPGLRGSLKRSGVDWDYFLSNVIQKQDFKQFANFYIKERYLRRIACTDFMCELQIHPDAIRLTLEASDPVRAYLNQQVEAGRVLVMPSK</sequence>
<reference evidence="2 3" key="1">
    <citation type="journal article" date="2014" name="Nature">
        <title>An environmental bacterial taxon with a large and distinct metabolic repertoire.</title>
        <authorList>
            <person name="Wilson M.C."/>
            <person name="Mori T."/>
            <person name="Ruckert C."/>
            <person name="Uria A.R."/>
            <person name="Helf M.J."/>
            <person name="Takada K."/>
            <person name="Gernert C."/>
            <person name="Steffens U.A."/>
            <person name="Heycke N."/>
            <person name="Schmitt S."/>
            <person name="Rinke C."/>
            <person name="Helfrich E.J."/>
            <person name="Brachmann A.O."/>
            <person name="Gurgui C."/>
            <person name="Wakimoto T."/>
            <person name="Kracht M."/>
            <person name="Crusemann M."/>
            <person name="Hentschel U."/>
            <person name="Abe I."/>
            <person name="Matsunaga S."/>
            <person name="Kalinowski J."/>
            <person name="Takeyama H."/>
            <person name="Piel J."/>
        </authorList>
    </citation>
    <scope>NUCLEOTIDE SEQUENCE [LARGE SCALE GENOMIC DNA]</scope>
    <source>
        <strain evidence="3">TSY2</strain>
    </source>
</reference>
<dbReference type="EMBL" id="AZHX01001359">
    <property type="protein sequence ID" value="ETX03900.1"/>
    <property type="molecule type" value="Genomic_DNA"/>
</dbReference>
<keyword evidence="1" id="KW-0732">Signal</keyword>
<organism evidence="2 3">
    <name type="scientific">Candidatus Entotheonella gemina</name>
    <dbReference type="NCBI Taxonomy" id="1429439"/>
    <lineage>
        <taxon>Bacteria</taxon>
        <taxon>Pseudomonadati</taxon>
        <taxon>Nitrospinota/Tectimicrobiota group</taxon>
        <taxon>Candidatus Tectimicrobiota</taxon>
        <taxon>Candidatus Entotheonellia</taxon>
        <taxon>Candidatus Entotheonellales</taxon>
        <taxon>Candidatus Entotheonellaceae</taxon>
        <taxon>Candidatus Entotheonella</taxon>
    </lineage>
</organism>
<gene>
    <name evidence="2" type="ORF">ETSY2_31920</name>
</gene>
<dbReference type="AlphaFoldDB" id="W4M136"/>
<evidence type="ECO:0008006" key="4">
    <source>
        <dbReference type="Google" id="ProtNLM"/>
    </source>
</evidence>
<feature type="signal peptide" evidence="1">
    <location>
        <begin position="1"/>
        <end position="22"/>
    </location>
</feature>
<accession>W4M136</accession>
<comment type="caution">
    <text evidence="2">The sequence shown here is derived from an EMBL/GenBank/DDBJ whole genome shotgun (WGS) entry which is preliminary data.</text>
</comment>
<evidence type="ECO:0000313" key="2">
    <source>
        <dbReference type="EMBL" id="ETX03900.1"/>
    </source>
</evidence>
<dbReference type="Proteomes" id="UP000019140">
    <property type="component" value="Unassembled WGS sequence"/>
</dbReference>
<name>W4M136_9BACT</name>
<dbReference type="HOGENOM" id="CLU_1718987_0_0_7"/>
<proteinExistence type="predicted"/>